<protein>
    <recommendedName>
        <fullName evidence="3">Polyketide cyclase / dehydrase and lipid transport</fullName>
    </recommendedName>
</protein>
<evidence type="ECO:0000313" key="1">
    <source>
        <dbReference type="EMBL" id="GGI88423.1"/>
    </source>
</evidence>
<dbReference type="Gene3D" id="3.30.530.20">
    <property type="match status" value="1"/>
</dbReference>
<dbReference type="EMBL" id="BMKV01000005">
    <property type="protein sequence ID" value="GGI88423.1"/>
    <property type="molecule type" value="Genomic_DNA"/>
</dbReference>
<keyword evidence="2" id="KW-1185">Reference proteome</keyword>
<reference evidence="2" key="1">
    <citation type="journal article" date="2019" name="Int. J. Syst. Evol. Microbiol.">
        <title>The Global Catalogue of Microorganisms (GCM) 10K type strain sequencing project: providing services to taxonomists for standard genome sequencing and annotation.</title>
        <authorList>
            <consortium name="The Broad Institute Genomics Platform"/>
            <consortium name="The Broad Institute Genome Sequencing Center for Infectious Disease"/>
            <person name="Wu L."/>
            <person name="Ma J."/>
        </authorList>
    </citation>
    <scope>NUCLEOTIDE SEQUENCE [LARGE SCALE GENOMIC DNA]</scope>
    <source>
        <strain evidence="2">CGMCC 1.3601</strain>
    </source>
</reference>
<dbReference type="InterPro" id="IPR023393">
    <property type="entry name" value="START-like_dom_sf"/>
</dbReference>
<dbReference type="Proteomes" id="UP000658754">
    <property type="component" value="Unassembled WGS sequence"/>
</dbReference>
<dbReference type="SUPFAM" id="SSF55961">
    <property type="entry name" value="Bet v1-like"/>
    <property type="match status" value="1"/>
</dbReference>
<sequence length="195" mass="21409">MARWACGALANLNRVAAGPGGLQLLRQLNLNHRKIPMAFAEHELLIRRDAMAVYLYLLDATNLPAWNDSVRSVRLLQGASASKGAVYRKMVAGRSGLSIPAELEITHARPGAEIQFRAISGPAHRSGGYYLSTEAAGTRVRFALEARAEGTAGVLHRLRFLNRIGFLNRMLQRSVSTEVAQLERLKDVLELQPAI</sequence>
<comment type="caution">
    <text evidence="1">The sequence shown here is derived from an EMBL/GenBank/DDBJ whole genome shotgun (WGS) entry which is preliminary data.</text>
</comment>
<evidence type="ECO:0000313" key="2">
    <source>
        <dbReference type="Proteomes" id="UP000658754"/>
    </source>
</evidence>
<name>A0ABQ2CI46_9MICC</name>
<evidence type="ECO:0008006" key="3">
    <source>
        <dbReference type="Google" id="ProtNLM"/>
    </source>
</evidence>
<accession>A0ABQ2CI46</accession>
<gene>
    <name evidence="1" type="ORF">GCM10007175_27070</name>
</gene>
<proteinExistence type="predicted"/>
<organism evidence="1 2">
    <name type="scientific">Pseudarthrobacter scleromae</name>
    <dbReference type="NCBI Taxonomy" id="158897"/>
    <lineage>
        <taxon>Bacteria</taxon>
        <taxon>Bacillati</taxon>
        <taxon>Actinomycetota</taxon>
        <taxon>Actinomycetes</taxon>
        <taxon>Micrococcales</taxon>
        <taxon>Micrococcaceae</taxon>
        <taxon>Pseudarthrobacter</taxon>
    </lineage>
</organism>